<feature type="domain" description="UspA" evidence="2">
    <location>
        <begin position="4"/>
        <end position="160"/>
    </location>
</feature>
<dbReference type="InterPro" id="IPR006016">
    <property type="entry name" value="UspA"/>
</dbReference>
<protein>
    <submittedName>
        <fullName evidence="4">Universal stress protein</fullName>
    </submittedName>
</protein>
<dbReference type="SUPFAM" id="SSF52402">
    <property type="entry name" value="Adenine nucleotide alpha hydrolases-like"/>
    <property type="match status" value="1"/>
</dbReference>
<accession>A0A2A7MQN5</accession>
<evidence type="ECO:0000313" key="6">
    <source>
        <dbReference type="Proteomes" id="UP000465302"/>
    </source>
</evidence>
<comment type="caution">
    <text evidence="4">The sequence shown here is derived from an EMBL/GenBank/DDBJ whole genome shotgun (WGS) entry which is preliminary data.</text>
</comment>
<dbReference type="InterPro" id="IPR014729">
    <property type="entry name" value="Rossmann-like_a/b/a_fold"/>
</dbReference>
<dbReference type="PANTHER" id="PTHR46268">
    <property type="entry name" value="STRESS RESPONSE PROTEIN NHAX"/>
    <property type="match status" value="1"/>
</dbReference>
<sequence length="163" mass="17296">MDWYRTVVVGTDGSESSFRAVERAAEVVATQQNARLIIASAHVPHTEKGGWSRPPSHDHVVDPRAADSLRAEGYMLHGNAPVYGILRDAHERASKAGATSVEERAIPGAPVPALVKLVREVQADLLVVGDVGLASTAERLLGSVPGEAARKAKIDILIVHTAD</sequence>
<reference evidence="3" key="3">
    <citation type="submission" date="2020-02" db="EMBL/GenBank/DDBJ databases">
        <authorList>
            <person name="Matsumoto Y."/>
            <person name="Motooka D."/>
            <person name="Nakamura S."/>
        </authorList>
    </citation>
    <scope>NUCLEOTIDE SEQUENCE</scope>
    <source>
        <strain evidence="3">JCM 6377</strain>
    </source>
</reference>
<dbReference type="Pfam" id="PF00582">
    <property type="entry name" value="Usp"/>
    <property type="match status" value="1"/>
</dbReference>
<keyword evidence="5" id="KW-1185">Reference proteome</keyword>
<proteinExistence type="inferred from homology"/>
<organism evidence="4 5">
    <name type="scientific">Mycolicibacterium agri</name>
    <name type="common">Mycobacterium agri</name>
    <dbReference type="NCBI Taxonomy" id="36811"/>
    <lineage>
        <taxon>Bacteria</taxon>
        <taxon>Bacillati</taxon>
        <taxon>Actinomycetota</taxon>
        <taxon>Actinomycetes</taxon>
        <taxon>Mycobacteriales</taxon>
        <taxon>Mycobacteriaceae</taxon>
        <taxon>Mycolicibacterium</taxon>
    </lineage>
</organism>
<evidence type="ECO:0000259" key="2">
    <source>
        <dbReference type="Pfam" id="PF00582"/>
    </source>
</evidence>
<reference evidence="3 6" key="2">
    <citation type="journal article" date="2019" name="Emerg. Microbes Infect.">
        <title>Comprehensive subspecies identification of 175 nontuberculous mycobacteria species based on 7547 genomic profiles.</title>
        <authorList>
            <person name="Matsumoto Y."/>
            <person name="Kinjo T."/>
            <person name="Motooka D."/>
            <person name="Nabeya D."/>
            <person name="Jung N."/>
            <person name="Uechi K."/>
            <person name="Horii T."/>
            <person name="Iida T."/>
            <person name="Fujita J."/>
            <person name="Nakamura S."/>
        </authorList>
    </citation>
    <scope>NUCLEOTIDE SEQUENCE [LARGE SCALE GENOMIC DNA]</scope>
    <source>
        <strain evidence="3 6">JCM 6377</strain>
    </source>
</reference>
<evidence type="ECO:0000313" key="5">
    <source>
        <dbReference type="Proteomes" id="UP000220914"/>
    </source>
</evidence>
<evidence type="ECO:0000256" key="1">
    <source>
        <dbReference type="ARBA" id="ARBA00008791"/>
    </source>
</evidence>
<name>A0A2A7MQN5_MYCAG</name>
<dbReference type="Gene3D" id="3.40.50.620">
    <property type="entry name" value="HUPs"/>
    <property type="match status" value="1"/>
</dbReference>
<evidence type="ECO:0000313" key="4">
    <source>
        <dbReference type="EMBL" id="PEG33803.1"/>
    </source>
</evidence>
<dbReference type="RefSeq" id="WP_097944005.1">
    <property type="nucleotide sequence ID" value="NZ_BLKS01000001.1"/>
</dbReference>
<reference evidence="4 5" key="1">
    <citation type="submission" date="2017-10" db="EMBL/GenBank/DDBJ databases">
        <title>The new phylogeny of genus Mycobacterium.</title>
        <authorList>
            <person name="Tortoli E."/>
            <person name="Trovato A."/>
            <person name="Cirillo D.M."/>
        </authorList>
    </citation>
    <scope>NUCLEOTIDE SEQUENCE [LARGE SCALE GENOMIC DNA]</scope>
    <source>
        <strain evidence="4 5">CCUG37673</strain>
    </source>
</reference>
<dbReference type="EMBL" id="PDCP01000092">
    <property type="protein sequence ID" value="PEG33803.1"/>
    <property type="molecule type" value="Genomic_DNA"/>
</dbReference>
<evidence type="ECO:0000313" key="3">
    <source>
        <dbReference type="EMBL" id="GFG50358.1"/>
    </source>
</evidence>
<dbReference type="OrthoDB" id="3427787at2"/>
<comment type="similarity">
    <text evidence="1">Belongs to the universal stress protein A family.</text>
</comment>
<dbReference type="CDD" id="cd00293">
    <property type="entry name" value="USP-like"/>
    <property type="match status" value="1"/>
</dbReference>
<dbReference type="PANTHER" id="PTHR46268:SF6">
    <property type="entry name" value="UNIVERSAL STRESS PROTEIN UP12"/>
    <property type="match status" value="1"/>
</dbReference>
<dbReference type="AlphaFoldDB" id="A0A2A7MQN5"/>
<gene>
    <name evidence="4" type="ORF">CQY20_28930</name>
    <name evidence="3" type="ORF">MAGR_17990</name>
</gene>
<dbReference type="PRINTS" id="PR01438">
    <property type="entry name" value="UNVRSLSTRESS"/>
</dbReference>
<dbReference type="Proteomes" id="UP000465302">
    <property type="component" value="Unassembled WGS sequence"/>
</dbReference>
<dbReference type="InterPro" id="IPR006015">
    <property type="entry name" value="Universal_stress_UspA"/>
</dbReference>
<dbReference type="EMBL" id="BLKS01000001">
    <property type="protein sequence ID" value="GFG50358.1"/>
    <property type="molecule type" value="Genomic_DNA"/>
</dbReference>
<dbReference type="Proteomes" id="UP000220914">
    <property type="component" value="Unassembled WGS sequence"/>
</dbReference>